<feature type="compositionally biased region" description="Gly residues" evidence="1">
    <location>
        <begin position="322"/>
        <end position="341"/>
    </location>
</feature>
<feature type="region of interest" description="Disordered" evidence="1">
    <location>
        <begin position="430"/>
        <end position="454"/>
    </location>
</feature>
<feature type="compositionally biased region" description="Low complexity" evidence="1">
    <location>
        <begin position="149"/>
        <end position="169"/>
    </location>
</feature>
<evidence type="ECO:0000256" key="1">
    <source>
        <dbReference type="SAM" id="MobiDB-lite"/>
    </source>
</evidence>
<dbReference type="Proteomes" id="UP001050691">
    <property type="component" value="Unassembled WGS sequence"/>
</dbReference>
<evidence type="ECO:0000313" key="2">
    <source>
        <dbReference type="EMBL" id="GJJ08225.1"/>
    </source>
</evidence>
<name>A0AAV5A5H6_9AGAM</name>
<dbReference type="EMBL" id="BPWL01000003">
    <property type="protein sequence ID" value="GJJ08225.1"/>
    <property type="molecule type" value="Genomic_DNA"/>
</dbReference>
<feature type="compositionally biased region" description="Low complexity" evidence="1">
    <location>
        <begin position="292"/>
        <end position="321"/>
    </location>
</feature>
<gene>
    <name evidence="2" type="ORF">Clacol_002434</name>
</gene>
<feature type="region of interest" description="Disordered" evidence="1">
    <location>
        <begin position="207"/>
        <end position="254"/>
    </location>
</feature>
<feature type="compositionally biased region" description="Gly residues" evidence="1">
    <location>
        <begin position="238"/>
        <end position="247"/>
    </location>
</feature>
<proteinExistence type="predicted"/>
<reference evidence="2" key="1">
    <citation type="submission" date="2021-10" db="EMBL/GenBank/DDBJ databases">
        <title>De novo Genome Assembly of Clathrus columnatus (Basidiomycota, Fungi) Using Illumina and Nanopore Sequence Data.</title>
        <authorList>
            <person name="Ogiso-Tanaka E."/>
            <person name="Itagaki H."/>
            <person name="Hosoya T."/>
            <person name="Hosaka K."/>
        </authorList>
    </citation>
    <scope>NUCLEOTIDE SEQUENCE</scope>
    <source>
        <strain evidence="2">MO-923</strain>
    </source>
</reference>
<feature type="region of interest" description="Disordered" evidence="1">
    <location>
        <begin position="275"/>
        <end position="354"/>
    </location>
</feature>
<feature type="region of interest" description="Disordered" evidence="1">
    <location>
        <begin position="112"/>
        <end position="191"/>
    </location>
</feature>
<feature type="compositionally biased region" description="Low complexity" evidence="1">
    <location>
        <begin position="207"/>
        <end position="232"/>
    </location>
</feature>
<organism evidence="2 3">
    <name type="scientific">Clathrus columnatus</name>
    <dbReference type="NCBI Taxonomy" id="1419009"/>
    <lineage>
        <taxon>Eukaryota</taxon>
        <taxon>Fungi</taxon>
        <taxon>Dikarya</taxon>
        <taxon>Basidiomycota</taxon>
        <taxon>Agaricomycotina</taxon>
        <taxon>Agaricomycetes</taxon>
        <taxon>Phallomycetidae</taxon>
        <taxon>Phallales</taxon>
        <taxon>Clathraceae</taxon>
        <taxon>Clathrus</taxon>
    </lineage>
</organism>
<feature type="compositionally biased region" description="Low complexity" evidence="1">
    <location>
        <begin position="175"/>
        <end position="191"/>
    </location>
</feature>
<dbReference type="AlphaFoldDB" id="A0AAV5A5H6"/>
<sequence>MSPCPTRGSPSVIIRAPRHASRHLKPALIAEIRKLAKKKKLKVDGLDVRNPVIDPTHLLGIGCDNASEWNSLLITARAERGPQWDVATQRFMVDYGSTLYFDPSPLLGQQESELHDETNGGSPRVDGTQNAGMDHHHHRTGSMEPRMVSHSSQYHGSSSSTASTPTRSSLRLQQHHQQQQHQHQQQQQQQHQQQLQLQLQLQQPHQQHQQHQQMLHIQQQQQLQAQAQAQAHMNGHPNAGGGGGGSSINGVQMGNPYPFTNGSAGISNVGMGGGVAIRPGPAPGMTSGDYTAHVSQLQQQQQHQHAVAHHQQAISSPHPHVQGGGHGGSQGGHPGFGGFDGHGSPAPQTPHNNGMGMMGMGGGMSNMGMGMNNINMGGMSNSPMIGSATPGARQMPGMVHPGTISMGVDFGSGTPQAVHGQHPGAMQYGFTPETPTPNLRRARSQQEGGLEMGW</sequence>
<protein>
    <submittedName>
        <fullName evidence="2">Uncharacterized protein</fullName>
    </submittedName>
</protein>
<keyword evidence="3" id="KW-1185">Reference proteome</keyword>
<comment type="caution">
    <text evidence="2">The sequence shown here is derived from an EMBL/GenBank/DDBJ whole genome shotgun (WGS) entry which is preliminary data.</text>
</comment>
<accession>A0AAV5A5H6</accession>
<evidence type="ECO:0000313" key="3">
    <source>
        <dbReference type="Proteomes" id="UP001050691"/>
    </source>
</evidence>
<dbReference type="Gene3D" id="1.20.1600.10">
    <property type="entry name" value="Outer membrane efflux proteins (OEP)"/>
    <property type="match status" value="1"/>
</dbReference>